<keyword evidence="3" id="KW-1185">Reference proteome</keyword>
<evidence type="ECO:0000313" key="2">
    <source>
        <dbReference type="EMBL" id="QOV90660.1"/>
    </source>
</evidence>
<organism evidence="2 3">
    <name type="scientific">Humisphaera borealis</name>
    <dbReference type="NCBI Taxonomy" id="2807512"/>
    <lineage>
        <taxon>Bacteria</taxon>
        <taxon>Pseudomonadati</taxon>
        <taxon>Planctomycetota</taxon>
        <taxon>Phycisphaerae</taxon>
        <taxon>Tepidisphaerales</taxon>
        <taxon>Tepidisphaeraceae</taxon>
        <taxon>Humisphaera</taxon>
    </lineage>
</organism>
<feature type="domain" description="Helix-turn-helix" evidence="1">
    <location>
        <begin position="81"/>
        <end position="128"/>
    </location>
</feature>
<dbReference type="AlphaFoldDB" id="A0A7M2X1P4"/>
<proteinExistence type="predicted"/>
<protein>
    <submittedName>
        <fullName evidence="2">Helix-turn-helix domain-containing protein</fullName>
    </submittedName>
</protein>
<reference evidence="2 3" key="1">
    <citation type="submission" date="2020-10" db="EMBL/GenBank/DDBJ databases">
        <title>Wide distribution of Phycisphaera-like planctomycetes from WD2101 soil group in peatlands and genome analysis of the first cultivated representative.</title>
        <authorList>
            <person name="Dedysh S.N."/>
            <person name="Beletsky A.V."/>
            <person name="Ivanova A."/>
            <person name="Kulichevskaya I.S."/>
            <person name="Suzina N.E."/>
            <person name="Philippov D.A."/>
            <person name="Rakitin A.L."/>
            <person name="Mardanov A.V."/>
            <person name="Ravin N.V."/>
        </authorList>
    </citation>
    <scope>NUCLEOTIDE SEQUENCE [LARGE SCALE GENOMIC DNA]</scope>
    <source>
        <strain evidence="2 3">M1803</strain>
    </source>
</reference>
<dbReference type="InterPro" id="IPR010093">
    <property type="entry name" value="SinI_DNA-bd"/>
</dbReference>
<dbReference type="EMBL" id="CP063458">
    <property type="protein sequence ID" value="QOV90660.1"/>
    <property type="molecule type" value="Genomic_DNA"/>
</dbReference>
<gene>
    <name evidence="2" type="ORF">IPV69_04675</name>
</gene>
<dbReference type="RefSeq" id="WP_206293758.1">
    <property type="nucleotide sequence ID" value="NZ_CP063458.1"/>
</dbReference>
<name>A0A7M2X1P4_9BACT</name>
<evidence type="ECO:0000313" key="3">
    <source>
        <dbReference type="Proteomes" id="UP000593765"/>
    </source>
</evidence>
<accession>A0A7M2X1P4</accession>
<sequence length="151" mass="17273">MSIHLGEMVSPSEQDAKVARESIRRLSRFVNQDRLTVQVPAKGDDSESIELPSSVVGLLMRILTEMSEGNAVTLIPVHTELTTQQAASILRVSRPFLVKQMREKLLPYRRIGTHRRVRFQDLMEYKNRIDAERAKVLEQLAIQAQELNMGY</sequence>
<dbReference type="GO" id="GO:0003677">
    <property type="term" value="F:DNA binding"/>
    <property type="evidence" value="ECO:0007669"/>
    <property type="project" value="InterPro"/>
</dbReference>
<dbReference type="KEGG" id="hbs:IPV69_04675"/>
<dbReference type="Pfam" id="PF12728">
    <property type="entry name" value="HTH_17"/>
    <property type="match status" value="1"/>
</dbReference>
<dbReference type="Proteomes" id="UP000593765">
    <property type="component" value="Chromosome"/>
</dbReference>
<dbReference type="InterPro" id="IPR041657">
    <property type="entry name" value="HTH_17"/>
</dbReference>
<dbReference type="NCBIfam" id="TIGR01764">
    <property type="entry name" value="excise"/>
    <property type="match status" value="1"/>
</dbReference>
<evidence type="ECO:0000259" key="1">
    <source>
        <dbReference type="Pfam" id="PF12728"/>
    </source>
</evidence>